<feature type="non-terminal residue" evidence="2">
    <location>
        <position position="1"/>
    </location>
</feature>
<organism evidence="2 3">
    <name type="scientific">Lottia gigantea</name>
    <name type="common">Giant owl limpet</name>
    <dbReference type="NCBI Taxonomy" id="225164"/>
    <lineage>
        <taxon>Eukaryota</taxon>
        <taxon>Metazoa</taxon>
        <taxon>Spiralia</taxon>
        <taxon>Lophotrochozoa</taxon>
        <taxon>Mollusca</taxon>
        <taxon>Gastropoda</taxon>
        <taxon>Patellogastropoda</taxon>
        <taxon>Lottioidea</taxon>
        <taxon>Lottiidae</taxon>
        <taxon>Lottia</taxon>
    </lineage>
</organism>
<protein>
    <recommendedName>
        <fullName evidence="1">DUF4485 domain-containing protein</fullName>
    </recommendedName>
</protein>
<dbReference type="AlphaFoldDB" id="V4A711"/>
<dbReference type="Proteomes" id="UP000030746">
    <property type="component" value="Unassembled WGS sequence"/>
</dbReference>
<accession>V4A711</accession>
<dbReference type="STRING" id="225164.V4A711"/>
<dbReference type="InterPro" id="IPR027831">
    <property type="entry name" value="DUF4485"/>
</dbReference>
<dbReference type="PANTHER" id="PTHR18871">
    <property type="entry name" value="CENTROSOMAL PROTEIN OF 112 KDA"/>
    <property type="match status" value="1"/>
</dbReference>
<evidence type="ECO:0000313" key="2">
    <source>
        <dbReference type="EMBL" id="ESO89061.1"/>
    </source>
</evidence>
<dbReference type="InterPro" id="IPR055310">
    <property type="entry name" value="CEP112"/>
</dbReference>
<proteinExistence type="predicted"/>
<dbReference type="OrthoDB" id="78101at2759"/>
<dbReference type="OMA" id="PSYMVQN"/>
<dbReference type="EMBL" id="KB202619">
    <property type="protein sequence ID" value="ESO89061.1"/>
    <property type="molecule type" value="Genomic_DNA"/>
</dbReference>
<dbReference type="PANTHER" id="PTHR18871:SF2">
    <property type="entry name" value="CENTROSOMAL PROTEIN OF 112 KDA"/>
    <property type="match status" value="1"/>
</dbReference>
<dbReference type="Pfam" id="PF14846">
    <property type="entry name" value="DUF4485"/>
    <property type="match status" value="1"/>
</dbReference>
<feature type="domain" description="DUF4485" evidence="1">
    <location>
        <begin position="1"/>
        <end position="84"/>
    </location>
</feature>
<evidence type="ECO:0000259" key="1">
    <source>
        <dbReference type="Pfam" id="PF14846"/>
    </source>
</evidence>
<sequence length="92" mass="10665">LDTEFDKVLVDMKPYVLKLPEKSDRQRCAVWIKKLCEPVTSGVSARKNRNLHAQLMLRMLRRGTLQSPFDKKPMDGALPPLPTYMSIYFDEP</sequence>
<dbReference type="HOGENOM" id="CLU_130194_0_0_1"/>
<keyword evidence="3" id="KW-1185">Reference proteome</keyword>
<feature type="non-terminal residue" evidence="2">
    <location>
        <position position="92"/>
    </location>
</feature>
<gene>
    <name evidence="2" type="ORF">LOTGIDRAFT_98210</name>
</gene>
<dbReference type="KEGG" id="lgi:LOTGIDRAFT_98210"/>
<name>V4A711_LOTGI</name>
<evidence type="ECO:0000313" key="3">
    <source>
        <dbReference type="Proteomes" id="UP000030746"/>
    </source>
</evidence>
<dbReference type="GeneID" id="20253219"/>
<dbReference type="RefSeq" id="XP_009060105.1">
    <property type="nucleotide sequence ID" value="XM_009061857.1"/>
</dbReference>
<dbReference type="CTD" id="20253219"/>
<reference evidence="2 3" key="1">
    <citation type="journal article" date="2013" name="Nature">
        <title>Insights into bilaterian evolution from three spiralian genomes.</title>
        <authorList>
            <person name="Simakov O."/>
            <person name="Marletaz F."/>
            <person name="Cho S.J."/>
            <person name="Edsinger-Gonzales E."/>
            <person name="Havlak P."/>
            <person name="Hellsten U."/>
            <person name="Kuo D.H."/>
            <person name="Larsson T."/>
            <person name="Lv J."/>
            <person name="Arendt D."/>
            <person name="Savage R."/>
            <person name="Osoegawa K."/>
            <person name="de Jong P."/>
            <person name="Grimwood J."/>
            <person name="Chapman J.A."/>
            <person name="Shapiro H."/>
            <person name="Aerts A."/>
            <person name="Otillar R.P."/>
            <person name="Terry A.Y."/>
            <person name="Boore J.L."/>
            <person name="Grigoriev I.V."/>
            <person name="Lindberg D.R."/>
            <person name="Seaver E.C."/>
            <person name="Weisblat D.A."/>
            <person name="Putnam N.H."/>
            <person name="Rokhsar D.S."/>
        </authorList>
    </citation>
    <scope>NUCLEOTIDE SEQUENCE [LARGE SCALE GENOMIC DNA]</scope>
</reference>